<feature type="region of interest" description="Disordered" evidence="1">
    <location>
        <begin position="171"/>
        <end position="212"/>
    </location>
</feature>
<dbReference type="AlphaFoldDB" id="A0A383EWB6"/>
<dbReference type="Gene3D" id="2.40.10.120">
    <property type="match status" value="1"/>
</dbReference>
<evidence type="ECO:0000256" key="1">
    <source>
        <dbReference type="SAM" id="MobiDB-lite"/>
    </source>
</evidence>
<dbReference type="InterPro" id="IPR009003">
    <property type="entry name" value="Peptidase_S1_PA"/>
</dbReference>
<dbReference type="PANTHER" id="PTHR21004:SF0">
    <property type="entry name" value="PEROXISOMAL LEADER PEPTIDE-PROCESSING PROTEASE"/>
    <property type="match status" value="1"/>
</dbReference>
<dbReference type="PANTHER" id="PTHR21004">
    <property type="entry name" value="SERINE PROTEASE-RELATED"/>
    <property type="match status" value="1"/>
</dbReference>
<feature type="compositionally biased region" description="Pro residues" evidence="1">
    <location>
        <begin position="171"/>
        <end position="209"/>
    </location>
</feature>
<dbReference type="InterPro" id="IPR039245">
    <property type="entry name" value="TYSND1/DEG15"/>
</dbReference>
<dbReference type="SUPFAM" id="SSF50494">
    <property type="entry name" value="Trypsin-like serine proteases"/>
    <property type="match status" value="1"/>
</dbReference>
<gene>
    <name evidence="2" type="ORF">METZ01_LOCUS514050</name>
</gene>
<feature type="non-terminal residue" evidence="2">
    <location>
        <position position="1"/>
    </location>
</feature>
<accession>A0A383EWB6</accession>
<dbReference type="EMBL" id="UINC01229474">
    <property type="protein sequence ID" value="SVE61196.1"/>
    <property type="molecule type" value="Genomic_DNA"/>
</dbReference>
<name>A0A383EWB6_9ZZZZ</name>
<evidence type="ECO:0008006" key="3">
    <source>
        <dbReference type="Google" id="ProtNLM"/>
    </source>
</evidence>
<organism evidence="2">
    <name type="scientific">marine metagenome</name>
    <dbReference type="NCBI Taxonomy" id="408172"/>
    <lineage>
        <taxon>unclassified sequences</taxon>
        <taxon>metagenomes</taxon>
        <taxon>ecological metagenomes</taxon>
    </lineage>
</organism>
<dbReference type="GO" id="GO:0016485">
    <property type="term" value="P:protein processing"/>
    <property type="evidence" value="ECO:0007669"/>
    <property type="project" value="InterPro"/>
</dbReference>
<protein>
    <recommendedName>
        <fullName evidence="3">Serine protease</fullName>
    </recommendedName>
</protein>
<evidence type="ECO:0000313" key="2">
    <source>
        <dbReference type="EMBL" id="SVE61196.1"/>
    </source>
</evidence>
<reference evidence="2" key="1">
    <citation type="submission" date="2018-05" db="EMBL/GenBank/DDBJ databases">
        <authorList>
            <person name="Lanie J.A."/>
            <person name="Ng W.-L."/>
            <person name="Kazmierczak K.M."/>
            <person name="Andrzejewski T.M."/>
            <person name="Davidsen T.M."/>
            <person name="Wayne K.J."/>
            <person name="Tettelin H."/>
            <person name="Glass J.I."/>
            <person name="Rusch D."/>
            <person name="Podicherti R."/>
            <person name="Tsui H.-C.T."/>
            <person name="Winkler M.E."/>
        </authorList>
    </citation>
    <scope>NUCLEOTIDE SEQUENCE</scope>
</reference>
<dbReference type="Pfam" id="PF13365">
    <property type="entry name" value="Trypsin_2"/>
    <property type="match status" value="1"/>
</dbReference>
<proteinExistence type="predicted"/>
<dbReference type="GO" id="GO:0005777">
    <property type="term" value="C:peroxisome"/>
    <property type="evidence" value="ECO:0007669"/>
    <property type="project" value="InterPro"/>
</dbReference>
<sequence length="229" mass="24248">TAAHVIEGYDTVTIRPNRSNFTGDAQVIYANYETDLAILASPLNTPNFLNIEESSQIGSGHEVIAIGYPAAELLENPEPSVSRGIISRPINEDGISFFEHDARILSGNSGGPLMSVTTGNVLGLNFLAYTDDIVGDALYYAVSHVEIRNALMGSNAIKLVDSRYVVVPTPTPAPTATPAPTPTPTPTPIGAPTSTPRPKPTITPTPKPTSTPSVIVLETYNSDACETFK</sequence>
<dbReference type="GO" id="GO:0004252">
    <property type="term" value="F:serine-type endopeptidase activity"/>
    <property type="evidence" value="ECO:0007669"/>
    <property type="project" value="InterPro"/>
</dbReference>
<feature type="non-terminal residue" evidence="2">
    <location>
        <position position="229"/>
    </location>
</feature>